<keyword evidence="2" id="KW-1185">Reference proteome</keyword>
<evidence type="ECO:0000313" key="1">
    <source>
        <dbReference type="EMBL" id="ODN76270.1"/>
    </source>
</evidence>
<accession>A0A1E3HIU7</accession>
<evidence type="ECO:0000313" key="2">
    <source>
        <dbReference type="Proteomes" id="UP000094065"/>
    </source>
</evidence>
<comment type="caution">
    <text evidence="1">The sequence shown here is derived from an EMBL/GenBank/DDBJ whole genome shotgun (WGS) entry which is preliminary data.</text>
</comment>
<gene>
    <name evidence="1" type="ORF">L202_06198</name>
</gene>
<sequence length="212" mass="24152">MTSTLNPFGLALQNISLSLSDDFDSENKKFDGYGWDRDLSVHSKTEEYVTYLFQTELSSALWPSANQKTSLTLHNARPEEFEAKLADTMVYELPRETVDDDEWMGQMLLAMDLEMANHIIELDSLMRLDDVTADKRPTAKPWKICLTNLAPIPSDVDICRAALTAYSCSRDRHSQRLAQLFRKWWHGVVSFEGPAKCECCEVFGKGHPRITV</sequence>
<dbReference type="RefSeq" id="XP_018991801.1">
    <property type="nucleotide sequence ID" value="XM_019140650.1"/>
</dbReference>
<organism evidence="1 2">
    <name type="scientific">Cryptococcus amylolentus CBS 6039</name>
    <dbReference type="NCBI Taxonomy" id="1295533"/>
    <lineage>
        <taxon>Eukaryota</taxon>
        <taxon>Fungi</taxon>
        <taxon>Dikarya</taxon>
        <taxon>Basidiomycota</taxon>
        <taxon>Agaricomycotina</taxon>
        <taxon>Tremellomycetes</taxon>
        <taxon>Tremellales</taxon>
        <taxon>Cryptococcaceae</taxon>
        <taxon>Cryptococcus</taxon>
    </lineage>
</organism>
<protein>
    <submittedName>
        <fullName evidence="1">Uncharacterized protein</fullName>
    </submittedName>
</protein>
<dbReference type="AlphaFoldDB" id="A0A1E3HIU7"/>
<dbReference type="Proteomes" id="UP000094065">
    <property type="component" value="Unassembled WGS sequence"/>
</dbReference>
<name>A0A1E3HIU7_9TREE</name>
<dbReference type="GeneID" id="30157507"/>
<reference evidence="1 2" key="1">
    <citation type="submission" date="2016-06" db="EMBL/GenBank/DDBJ databases">
        <title>Evolution of pathogenesis and genome organization in the Tremellales.</title>
        <authorList>
            <person name="Cuomo C."/>
            <person name="Litvintseva A."/>
            <person name="Heitman J."/>
            <person name="Chen Y."/>
            <person name="Sun S."/>
            <person name="Springer D."/>
            <person name="Dromer F."/>
            <person name="Young S."/>
            <person name="Zeng Q."/>
            <person name="Chapman S."/>
            <person name="Gujja S."/>
            <person name="Saif S."/>
            <person name="Birren B."/>
        </authorList>
    </citation>
    <scope>NUCLEOTIDE SEQUENCE [LARGE SCALE GENOMIC DNA]</scope>
    <source>
        <strain evidence="1 2">CBS 6039</strain>
    </source>
</reference>
<dbReference type="EMBL" id="AWGJ01000009">
    <property type="protein sequence ID" value="ODN76270.1"/>
    <property type="molecule type" value="Genomic_DNA"/>
</dbReference>
<proteinExistence type="predicted"/>